<reference evidence="3 4" key="3">
    <citation type="submission" date="2023-06" db="EMBL/GenBank/DDBJ databases">
        <authorList>
            <person name="Zeman M."/>
            <person name="Kubasova T."/>
            <person name="Jahodarova E."/>
            <person name="Nykrynova M."/>
            <person name="Rychlik I."/>
        </authorList>
    </citation>
    <scope>NUCLEOTIDE SEQUENCE [LARGE SCALE GENOMIC DNA]</scope>
    <source>
        <strain evidence="3 4">ET340</strain>
    </source>
</reference>
<keyword evidence="1" id="KW-0812">Transmembrane</keyword>
<dbReference type="InterPro" id="IPR014001">
    <property type="entry name" value="Helicase_ATP-bd"/>
</dbReference>
<feature type="transmembrane region" description="Helical" evidence="1">
    <location>
        <begin position="908"/>
        <end position="928"/>
    </location>
</feature>
<reference evidence="3 4" key="2">
    <citation type="submission" date="2023-06" db="EMBL/GenBank/DDBJ databases">
        <title>Identification and characterization of horizontal gene transfer across gut microbiota members of farm animals based on homology search.</title>
        <authorList>
            <person name="Schwarzerova J."/>
            <person name="Nykrynova M."/>
            <person name="Jureckova K."/>
            <person name="Cejkova D."/>
            <person name="Rychlik I."/>
        </authorList>
    </citation>
    <scope>NUCLEOTIDE SEQUENCE [LARGE SCALE GENOMIC DNA]</scope>
    <source>
        <strain evidence="3 4">ET340</strain>
    </source>
</reference>
<dbReference type="Gene3D" id="3.40.50.300">
    <property type="entry name" value="P-loop containing nucleotide triphosphate hydrolases"/>
    <property type="match status" value="1"/>
</dbReference>
<dbReference type="InterPro" id="IPR000212">
    <property type="entry name" value="DNA_helicase_UvrD/REP"/>
</dbReference>
<accession>A0ABT7UUG9</accession>
<evidence type="ECO:0000259" key="2">
    <source>
        <dbReference type="PROSITE" id="PS51192"/>
    </source>
</evidence>
<dbReference type="SUPFAM" id="SSF53098">
    <property type="entry name" value="Ribonuclease H-like"/>
    <property type="match status" value="1"/>
</dbReference>
<keyword evidence="1" id="KW-1133">Transmembrane helix</keyword>
<dbReference type="InterPro" id="IPR027417">
    <property type="entry name" value="P-loop_NTPase"/>
</dbReference>
<dbReference type="Gene3D" id="3.30.420.10">
    <property type="entry name" value="Ribonuclease H-like superfamily/Ribonuclease H"/>
    <property type="match status" value="1"/>
</dbReference>
<evidence type="ECO:0000313" key="3">
    <source>
        <dbReference type="EMBL" id="MDM8201890.1"/>
    </source>
</evidence>
<dbReference type="PROSITE" id="PS51192">
    <property type="entry name" value="HELICASE_ATP_BIND_1"/>
    <property type="match status" value="1"/>
</dbReference>
<sequence>MKPQNIATVQLSAEQSKFIEEARKGKNVLVDACIGSGKTTAMQLLCGEIPKEKQVLYLTYNKLLKLDAQQKIKGKNITVTNYHSFALSALKKQGIHAGISDLIQRFNKEKPPIQKYDVLILDEYQDIEEEFAELLNYIKTSNENLQIIAVGDIDQKIYDKTALDVKKFITDFLGDYVRLQFTQCFRLSAELGNMLGRIWKKQIVGVNKNCIVETMQLPNVLEYLSNQEPKDILCLGKREGDLSETLNLLEENWPEKFNKNTVFASISDKNAMGATSPKRDSAIFTTYDSSKGLERKICILFDFTEEYWALRLAMPQQKYEILRNIFCVAASRGKEKIIFVQSGKELLSEQSLLLNQENEDLERFFISDMFFFKYKEDVEECYQLLNIERMKEESSPELKIKNSDGLIDLSPCIGIFQEAAFFEKYDVDKQIEFALLNRGSKKIMFTEEVKKSSVKEKVLFLTALETHQDRYWLQVKKDFISEEEQIALCERLQTVFSKDEEVQKFGMIKFGRENGESWFSAIGIADVIKDNTVYELKYVTELMHEHFLQCACYMIAFGLKRGVLWNTRTNEKYHISVPDEKAFLNAVSKTITKRACAEYFKPLKDEENVPLSKMFAVIDTETNWNDEVMSVGLVIANENTLCAEYERYYIFSPEDTVGGMYSSKLEMRSCNPIRCTRKEALKEIKYILKCHNIEGMFAYNASFDLRHLPELNFLSWYDIMKVAAYKQYNNKIPETAETYKTGRLKRNYGVEAIICLLKDDDKYTESHNALLDARDELEIMRLLGHGIEVYSCANIHEGKQNEEKRIIEEMVQLIQPGEGANEEQYDKEKNGIPENEKCTSDKQIKEVEKYYSVAEAARILNVSKSTVYKRLREGEISFIQRDGIYVVKETDLNKYIESIKNAQKVSVMMFYGLMVGSIIAFVILWLMMDNLI</sequence>
<dbReference type="InterPro" id="IPR010093">
    <property type="entry name" value="SinI_DNA-bd"/>
</dbReference>
<dbReference type="RefSeq" id="WP_289600322.1">
    <property type="nucleotide sequence ID" value="NZ_JAUDCL010000022.1"/>
</dbReference>
<dbReference type="InterPro" id="IPR041657">
    <property type="entry name" value="HTH_17"/>
</dbReference>
<keyword evidence="1" id="KW-0472">Membrane</keyword>
<organism evidence="3 4">
    <name type="scientific">Allofournierella massiliensis</name>
    <dbReference type="NCBI Taxonomy" id="1650663"/>
    <lineage>
        <taxon>Bacteria</taxon>
        <taxon>Bacillati</taxon>
        <taxon>Bacillota</taxon>
        <taxon>Clostridia</taxon>
        <taxon>Eubacteriales</taxon>
        <taxon>Oscillospiraceae</taxon>
        <taxon>Allofournierella</taxon>
    </lineage>
</organism>
<proteinExistence type="predicted"/>
<dbReference type="EMBL" id="JAUDCL010000022">
    <property type="protein sequence ID" value="MDM8201890.1"/>
    <property type="molecule type" value="Genomic_DNA"/>
</dbReference>
<dbReference type="SUPFAM" id="SSF52540">
    <property type="entry name" value="P-loop containing nucleoside triphosphate hydrolases"/>
    <property type="match status" value="1"/>
</dbReference>
<dbReference type="InterPro" id="IPR012337">
    <property type="entry name" value="RNaseH-like_sf"/>
</dbReference>
<reference evidence="4" key="1">
    <citation type="submission" date="2023-06" db="EMBL/GenBank/DDBJ databases">
        <title>Identification and characterization of horizontal gene transfer across gut microbiota members of farm animals based on homology search.</title>
        <authorList>
            <person name="Zeman M."/>
            <person name="Kubasova T."/>
            <person name="Jahodarova E."/>
            <person name="Nykrynova M."/>
            <person name="Rychlik I."/>
        </authorList>
    </citation>
    <scope>NUCLEOTIDE SEQUENCE [LARGE SCALE GENOMIC DNA]</scope>
    <source>
        <strain evidence="4">ET340</strain>
    </source>
</reference>
<evidence type="ECO:0000256" key="1">
    <source>
        <dbReference type="SAM" id="Phobius"/>
    </source>
</evidence>
<comment type="caution">
    <text evidence="3">The sequence shown here is derived from an EMBL/GenBank/DDBJ whole genome shotgun (WGS) entry which is preliminary data.</text>
</comment>
<gene>
    <name evidence="3" type="ORF">QUW08_11400</name>
</gene>
<dbReference type="InterPro" id="IPR036397">
    <property type="entry name" value="RNaseH_sf"/>
</dbReference>
<feature type="domain" description="Helicase ATP-binding" evidence="2">
    <location>
        <begin position="19"/>
        <end position="149"/>
    </location>
</feature>
<name>A0ABT7UUG9_9FIRM</name>
<dbReference type="Pfam" id="PF13245">
    <property type="entry name" value="AAA_19"/>
    <property type="match status" value="1"/>
</dbReference>
<evidence type="ECO:0000313" key="4">
    <source>
        <dbReference type="Proteomes" id="UP001529380"/>
    </source>
</evidence>
<dbReference type="NCBIfam" id="TIGR01764">
    <property type="entry name" value="excise"/>
    <property type="match status" value="1"/>
</dbReference>
<dbReference type="PANTHER" id="PTHR11070">
    <property type="entry name" value="UVRD / RECB / PCRA DNA HELICASE FAMILY MEMBER"/>
    <property type="match status" value="1"/>
</dbReference>
<dbReference type="Proteomes" id="UP001529380">
    <property type="component" value="Unassembled WGS sequence"/>
</dbReference>
<dbReference type="SMART" id="SM00487">
    <property type="entry name" value="DEXDc"/>
    <property type="match status" value="1"/>
</dbReference>
<dbReference type="PANTHER" id="PTHR11070:SF2">
    <property type="entry name" value="ATP-DEPENDENT DNA HELICASE SRS2"/>
    <property type="match status" value="1"/>
</dbReference>
<protein>
    <submittedName>
        <fullName evidence="3">AAA family ATPase</fullName>
    </submittedName>
</protein>
<keyword evidence="4" id="KW-1185">Reference proteome</keyword>
<dbReference type="Pfam" id="PF12728">
    <property type="entry name" value="HTH_17"/>
    <property type="match status" value="1"/>
</dbReference>